<dbReference type="SMART" id="SM00422">
    <property type="entry name" value="HTH_MERR"/>
    <property type="match status" value="1"/>
</dbReference>
<organism evidence="3 4">
    <name type="scientific">Lentibacillus halodurans</name>
    <dbReference type="NCBI Taxonomy" id="237679"/>
    <lineage>
        <taxon>Bacteria</taxon>
        <taxon>Bacillati</taxon>
        <taxon>Bacillota</taxon>
        <taxon>Bacilli</taxon>
        <taxon>Bacillales</taxon>
        <taxon>Bacillaceae</taxon>
        <taxon>Lentibacillus</taxon>
    </lineage>
</organism>
<dbReference type="GO" id="GO:0003677">
    <property type="term" value="F:DNA binding"/>
    <property type="evidence" value="ECO:0007669"/>
    <property type="project" value="UniProtKB-KW"/>
</dbReference>
<dbReference type="Gene3D" id="1.10.1660.10">
    <property type="match status" value="1"/>
</dbReference>
<dbReference type="AlphaFoldDB" id="A0A1I0YA76"/>
<dbReference type="InterPro" id="IPR000551">
    <property type="entry name" value="MerR-type_HTH_dom"/>
</dbReference>
<dbReference type="InterPro" id="IPR047057">
    <property type="entry name" value="MerR_fam"/>
</dbReference>
<keyword evidence="1 3" id="KW-0238">DNA-binding</keyword>
<dbReference type="PANTHER" id="PTHR30204:SF82">
    <property type="entry name" value="TRANSCRIPTIONAL REGULATOR, MERR FAMILY"/>
    <property type="match status" value="1"/>
</dbReference>
<dbReference type="RefSeq" id="WP_090237107.1">
    <property type="nucleotide sequence ID" value="NZ_FOJW01000007.1"/>
</dbReference>
<evidence type="ECO:0000256" key="1">
    <source>
        <dbReference type="ARBA" id="ARBA00023125"/>
    </source>
</evidence>
<dbReference type="STRING" id="237679.SAMN04488072_1074"/>
<keyword evidence="4" id="KW-1185">Reference proteome</keyword>
<dbReference type="InterPro" id="IPR009061">
    <property type="entry name" value="DNA-bd_dom_put_sf"/>
</dbReference>
<reference evidence="3 4" key="1">
    <citation type="submission" date="2016-10" db="EMBL/GenBank/DDBJ databases">
        <authorList>
            <person name="de Groot N.N."/>
        </authorList>
    </citation>
    <scope>NUCLEOTIDE SEQUENCE [LARGE SCALE GENOMIC DNA]</scope>
    <source>
        <strain evidence="3 4">CGMCC 1.3702</strain>
    </source>
</reference>
<evidence type="ECO:0000259" key="2">
    <source>
        <dbReference type="PROSITE" id="PS50937"/>
    </source>
</evidence>
<feature type="domain" description="HTH merR-type" evidence="2">
    <location>
        <begin position="1"/>
        <end position="70"/>
    </location>
</feature>
<name>A0A1I0YA76_9BACI</name>
<dbReference type="Pfam" id="PF00376">
    <property type="entry name" value="MerR"/>
    <property type="match status" value="1"/>
</dbReference>
<evidence type="ECO:0000313" key="4">
    <source>
        <dbReference type="Proteomes" id="UP000198642"/>
    </source>
</evidence>
<gene>
    <name evidence="3" type="ORF">SAMN04488072_1074</name>
</gene>
<dbReference type="PRINTS" id="PR00040">
    <property type="entry name" value="HTHMERR"/>
</dbReference>
<protein>
    <submittedName>
        <fullName evidence="3">DNA-binding transcriptional regulator, MerR family</fullName>
    </submittedName>
</protein>
<dbReference type="EMBL" id="FOJW01000007">
    <property type="protein sequence ID" value="SFB10171.1"/>
    <property type="molecule type" value="Genomic_DNA"/>
</dbReference>
<dbReference type="GO" id="GO:0003700">
    <property type="term" value="F:DNA-binding transcription factor activity"/>
    <property type="evidence" value="ECO:0007669"/>
    <property type="project" value="InterPro"/>
</dbReference>
<dbReference type="CDD" id="cd01109">
    <property type="entry name" value="HTH_YyaN"/>
    <property type="match status" value="1"/>
</dbReference>
<sequence>MLTIKEVAERASISPSTIRYYDDQGLLPFVQRDKNGYRLFKEEALFWLEFIGIMRSVGMSVKTLQRFTQLQMKGDETLDERMQIFNEHQEKLRTQKNEIEVALGKLEVIIKVFKFL</sequence>
<dbReference type="PANTHER" id="PTHR30204">
    <property type="entry name" value="REDOX-CYCLING DRUG-SENSING TRANSCRIPTIONAL ACTIVATOR SOXR"/>
    <property type="match status" value="1"/>
</dbReference>
<dbReference type="PROSITE" id="PS50937">
    <property type="entry name" value="HTH_MERR_2"/>
    <property type="match status" value="1"/>
</dbReference>
<dbReference type="SUPFAM" id="SSF46955">
    <property type="entry name" value="Putative DNA-binding domain"/>
    <property type="match status" value="1"/>
</dbReference>
<evidence type="ECO:0000313" key="3">
    <source>
        <dbReference type="EMBL" id="SFB10171.1"/>
    </source>
</evidence>
<dbReference type="OrthoDB" id="9811174at2"/>
<accession>A0A1I0YA76</accession>
<proteinExistence type="predicted"/>
<dbReference type="Proteomes" id="UP000198642">
    <property type="component" value="Unassembled WGS sequence"/>
</dbReference>